<evidence type="ECO:0000313" key="1">
    <source>
        <dbReference type="EMBL" id="KIM87886.1"/>
    </source>
</evidence>
<name>A0A0C3GB80_PILCF</name>
<proteinExistence type="predicted"/>
<keyword evidence="2" id="KW-1185">Reference proteome</keyword>
<dbReference type="Proteomes" id="UP000054166">
    <property type="component" value="Unassembled WGS sequence"/>
</dbReference>
<reference evidence="1 2" key="1">
    <citation type="submission" date="2014-04" db="EMBL/GenBank/DDBJ databases">
        <authorList>
            <consortium name="DOE Joint Genome Institute"/>
            <person name="Kuo A."/>
            <person name="Tarkka M."/>
            <person name="Buscot F."/>
            <person name="Kohler A."/>
            <person name="Nagy L.G."/>
            <person name="Floudas D."/>
            <person name="Copeland A."/>
            <person name="Barry K.W."/>
            <person name="Cichocki N."/>
            <person name="Veneault-Fourrey C."/>
            <person name="LaButti K."/>
            <person name="Lindquist E.A."/>
            <person name="Lipzen A."/>
            <person name="Lundell T."/>
            <person name="Morin E."/>
            <person name="Murat C."/>
            <person name="Sun H."/>
            <person name="Tunlid A."/>
            <person name="Henrissat B."/>
            <person name="Grigoriev I.V."/>
            <person name="Hibbett D.S."/>
            <person name="Martin F."/>
            <person name="Nordberg H.P."/>
            <person name="Cantor M.N."/>
            <person name="Hua S.X."/>
        </authorList>
    </citation>
    <scope>NUCLEOTIDE SEQUENCE [LARGE SCALE GENOMIC DNA]</scope>
    <source>
        <strain evidence="1 2">F 1598</strain>
    </source>
</reference>
<organism evidence="1 2">
    <name type="scientific">Piloderma croceum (strain F 1598)</name>
    <dbReference type="NCBI Taxonomy" id="765440"/>
    <lineage>
        <taxon>Eukaryota</taxon>
        <taxon>Fungi</taxon>
        <taxon>Dikarya</taxon>
        <taxon>Basidiomycota</taxon>
        <taxon>Agaricomycotina</taxon>
        <taxon>Agaricomycetes</taxon>
        <taxon>Agaricomycetidae</taxon>
        <taxon>Atheliales</taxon>
        <taxon>Atheliaceae</taxon>
        <taxon>Piloderma</taxon>
    </lineage>
</organism>
<protein>
    <submittedName>
        <fullName evidence="1">Uncharacterized protein</fullName>
    </submittedName>
</protein>
<sequence>MKLCVPGQVAVNQKQCEFGDFAISAGCNSKLTIDSSTFSSVILKGDWATGSCPSPSASRSIAITWTTITPYQIICLITAMMV</sequence>
<dbReference type="AlphaFoldDB" id="A0A0C3GB80"/>
<dbReference type="HOGENOM" id="CLU_2559068_0_0_1"/>
<dbReference type="InParanoid" id="A0A0C3GB80"/>
<dbReference type="EMBL" id="KN832978">
    <property type="protein sequence ID" value="KIM87886.1"/>
    <property type="molecule type" value="Genomic_DNA"/>
</dbReference>
<reference evidence="2" key="2">
    <citation type="submission" date="2015-01" db="EMBL/GenBank/DDBJ databases">
        <title>Evolutionary Origins and Diversification of the Mycorrhizal Mutualists.</title>
        <authorList>
            <consortium name="DOE Joint Genome Institute"/>
            <consortium name="Mycorrhizal Genomics Consortium"/>
            <person name="Kohler A."/>
            <person name="Kuo A."/>
            <person name="Nagy L.G."/>
            <person name="Floudas D."/>
            <person name="Copeland A."/>
            <person name="Barry K.W."/>
            <person name="Cichocki N."/>
            <person name="Veneault-Fourrey C."/>
            <person name="LaButti K."/>
            <person name="Lindquist E.A."/>
            <person name="Lipzen A."/>
            <person name="Lundell T."/>
            <person name="Morin E."/>
            <person name="Murat C."/>
            <person name="Riley R."/>
            <person name="Ohm R."/>
            <person name="Sun H."/>
            <person name="Tunlid A."/>
            <person name="Henrissat B."/>
            <person name="Grigoriev I.V."/>
            <person name="Hibbett D.S."/>
            <person name="Martin F."/>
        </authorList>
    </citation>
    <scope>NUCLEOTIDE SEQUENCE [LARGE SCALE GENOMIC DNA]</scope>
    <source>
        <strain evidence="2">F 1598</strain>
    </source>
</reference>
<evidence type="ECO:0000313" key="2">
    <source>
        <dbReference type="Proteomes" id="UP000054166"/>
    </source>
</evidence>
<accession>A0A0C3GB80</accession>
<gene>
    <name evidence="1" type="ORF">PILCRDRAFT_264202</name>
</gene>